<dbReference type="PANTHER" id="PTHR23349">
    <property type="entry name" value="BASIC HELIX-LOOP-HELIX TRANSCRIPTION FACTOR, TWIST"/>
    <property type="match status" value="1"/>
</dbReference>
<dbReference type="Pfam" id="PF00010">
    <property type="entry name" value="HLH"/>
    <property type="match status" value="1"/>
</dbReference>
<protein>
    <submittedName>
        <fullName evidence="3">BHLH domain-containing protein</fullName>
    </submittedName>
</protein>
<name>A0A914YAS0_9BILA</name>
<dbReference type="WBParaSite" id="PSU_v2.g17300.t1">
    <property type="protein sequence ID" value="PSU_v2.g17300.t1"/>
    <property type="gene ID" value="PSU_v2.g17300"/>
</dbReference>
<evidence type="ECO:0000259" key="1">
    <source>
        <dbReference type="PROSITE" id="PS50888"/>
    </source>
</evidence>
<dbReference type="GO" id="GO:0046983">
    <property type="term" value="F:protein dimerization activity"/>
    <property type="evidence" value="ECO:0007669"/>
    <property type="project" value="InterPro"/>
</dbReference>
<sequence>MDNTDFKVSYSSELTEMIPWEQQTDQLLPPQHETIKPQDVIHMPEYFSHPINSDSQSFEEFPLEEDRKAANVRERKRMCGINEAFVVGSKKQQSYGFNIKLKELRDRIPTFPFEKRLSKIDTLNLAIAYINMLEEVLENDLPPAEYIQNTVNQVRSGRHSGTIWSTSDLLARLHWINWDRLGMKPIS</sequence>
<dbReference type="PROSITE" id="PS50888">
    <property type="entry name" value="BHLH"/>
    <property type="match status" value="1"/>
</dbReference>
<dbReference type="InterPro" id="IPR011598">
    <property type="entry name" value="bHLH_dom"/>
</dbReference>
<dbReference type="AlphaFoldDB" id="A0A914YAS0"/>
<organism evidence="2 3">
    <name type="scientific">Panagrolaimus superbus</name>
    <dbReference type="NCBI Taxonomy" id="310955"/>
    <lineage>
        <taxon>Eukaryota</taxon>
        <taxon>Metazoa</taxon>
        <taxon>Ecdysozoa</taxon>
        <taxon>Nematoda</taxon>
        <taxon>Chromadorea</taxon>
        <taxon>Rhabditida</taxon>
        <taxon>Tylenchina</taxon>
        <taxon>Panagrolaimomorpha</taxon>
        <taxon>Panagrolaimoidea</taxon>
        <taxon>Panagrolaimidae</taxon>
        <taxon>Panagrolaimus</taxon>
    </lineage>
</organism>
<accession>A0A914YAS0</accession>
<dbReference type="GO" id="GO:0000977">
    <property type="term" value="F:RNA polymerase II transcription regulatory region sequence-specific DNA binding"/>
    <property type="evidence" value="ECO:0007669"/>
    <property type="project" value="TreeGrafter"/>
</dbReference>
<dbReference type="Proteomes" id="UP000887577">
    <property type="component" value="Unplaced"/>
</dbReference>
<reference evidence="3" key="1">
    <citation type="submission" date="2022-11" db="UniProtKB">
        <authorList>
            <consortium name="WormBaseParasite"/>
        </authorList>
    </citation>
    <scope>IDENTIFICATION</scope>
</reference>
<evidence type="ECO:0000313" key="3">
    <source>
        <dbReference type="WBParaSite" id="PSU_v2.g17300.t1"/>
    </source>
</evidence>
<dbReference type="InterPro" id="IPR036638">
    <property type="entry name" value="HLH_DNA-bd_sf"/>
</dbReference>
<dbReference type="GO" id="GO:0000981">
    <property type="term" value="F:DNA-binding transcription factor activity, RNA polymerase II-specific"/>
    <property type="evidence" value="ECO:0007669"/>
    <property type="project" value="TreeGrafter"/>
</dbReference>
<proteinExistence type="predicted"/>
<feature type="domain" description="BHLH" evidence="1">
    <location>
        <begin position="65"/>
        <end position="133"/>
    </location>
</feature>
<keyword evidence="2" id="KW-1185">Reference proteome</keyword>
<dbReference type="SUPFAM" id="SSF47459">
    <property type="entry name" value="HLH, helix-loop-helix DNA-binding domain"/>
    <property type="match status" value="1"/>
</dbReference>
<dbReference type="GO" id="GO:0032502">
    <property type="term" value="P:developmental process"/>
    <property type="evidence" value="ECO:0007669"/>
    <property type="project" value="TreeGrafter"/>
</dbReference>
<dbReference type="SMART" id="SM00353">
    <property type="entry name" value="HLH"/>
    <property type="match status" value="1"/>
</dbReference>
<dbReference type="Gene3D" id="4.10.280.10">
    <property type="entry name" value="Helix-loop-helix DNA-binding domain"/>
    <property type="match status" value="1"/>
</dbReference>
<dbReference type="InterPro" id="IPR050283">
    <property type="entry name" value="E-box_TF_Regulators"/>
</dbReference>
<evidence type="ECO:0000313" key="2">
    <source>
        <dbReference type="Proteomes" id="UP000887577"/>
    </source>
</evidence>
<dbReference type="PANTHER" id="PTHR23349:SF97">
    <property type="entry name" value="BHLH DOMAIN-CONTAINING PROTEIN"/>
    <property type="match status" value="1"/>
</dbReference>